<proteinExistence type="inferred from homology"/>
<organism evidence="3 4">
    <name type="scientific">Sordaria macrospora</name>
    <dbReference type="NCBI Taxonomy" id="5147"/>
    <lineage>
        <taxon>Eukaryota</taxon>
        <taxon>Fungi</taxon>
        <taxon>Dikarya</taxon>
        <taxon>Ascomycota</taxon>
        <taxon>Pezizomycotina</taxon>
        <taxon>Sordariomycetes</taxon>
        <taxon>Sordariomycetidae</taxon>
        <taxon>Sordariales</taxon>
        <taxon>Sordariaceae</taxon>
        <taxon>Sordaria</taxon>
    </lineage>
</organism>
<evidence type="ECO:0000313" key="4">
    <source>
        <dbReference type="Proteomes" id="UP000433876"/>
    </source>
</evidence>
<name>A0A8S8ZGJ0_SORMA</name>
<gene>
    <name evidence="3" type="ORF">SMACR_06426</name>
</gene>
<dbReference type="EMBL" id="NMPR01000229">
    <property type="protein sequence ID" value="KAA8627851.1"/>
    <property type="molecule type" value="Genomic_DNA"/>
</dbReference>
<dbReference type="Gene3D" id="1.20.1440.170">
    <property type="entry name" value="Translation machinery-associated protein 16-like"/>
    <property type="match status" value="1"/>
</dbReference>
<feature type="region of interest" description="Disordered" evidence="2">
    <location>
        <begin position="13"/>
        <end position="51"/>
    </location>
</feature>
<feature type="compositionally biased region" description="Basic and acidic residues" evidence="2">
    <location>
        <begin position="37"/>
        <end position="51"/>
    </location>
</feature>
<evidence type="ECO:0000313" key="3">
    <source>
        <dbReference type="EMBL" id="KAA8627851.1"/>
    </source>
</evidence>
<dbReference type="Proteomes" id="UP000433876">
    <property type="component" value="Unassembled WGS sequence"/>
</dbReference>
<reference evidence="3 4" key="1">
    <citation type="submission" date="2017-07" db="EMBL/GenBank/DDBJ databases">
        <title>Genome sequence of the Sordaria macrospora wild type strain R19027.</title>
        <authorList>
            <person name="Nowrousian M."/>
            <person name="Teichert I."/>
            <person name="Kueck U."/>
        </authorList>
    </citation>
    <scope>NUCLEOTIDE SEQUENCE [LARGE SCALE GENOMIC DNA]</scope>
    <source>
        <strain evidence="3 4">R19027</strain>
        <tissue evidence="3">Mycelium</tissue>
    </source>
</reference>
<comment type="caution">
    <text evidence="3">The sequence shown here is derived from an EMBL/GenBank/DDBJ whole genome shotgun (WGS) entry which is preliminary data.</text>
</comment>
<evidence type="ECO:0000256" key="2">
    <source>
        <dbReference type="SAM" id="MobiDB-lite"/>
    </source>
</evidence>
<comment type="similarity">
    <text evidence="1">Belongs to the TMA16 family.</text>
</comment>
<dbReference type="PANTHER" id="PTHR13349:SF2">
    <property type="entry name" value="TRANSLATION MACHINERY-ASSOCIATED PROTEIN 16"/>
    <property type="match status" value="1"/>
</dbReference>
<accession>A0A8S8ZGJ0</accession>
<dbReference type="GO" id="GO:0005634">
    <property type="term" value="C:nucleus"/>
    <property type="evidence" value="ECO:0007669"/>
    <property type="project" value="TreeGrafter"/>
</dbReference>
<dbReference type="Pfam" id="PF11176">
    <property type="entry name" value="Tma16"/>
    <property type="match status" value="1"/>
</dbReference>
<dbReference type="PANTHER" id="PTHR13349">
    <property type="entry name" value="TRANSLATION MACHINERY-ASSOCIATED PROTEIN 16"/>
    <property type="match status" value="1"/>
</dbReference>
<sequence length="179" mass="20962">MPKTLEKARKAIAKKRGGNIEALHAKSRDSRRLHKAQVRDDRLEKMSEARRKRDQPLITRIAFFQEASRENENKPLELPAIQKKIAEFCHQHDEEYHEMKKARRSGRPPSTKEDLLRMKMEALHKEERDGFYLPDLSNEKTTEMLDRWDGNWAFLTNLTWVKIQASGRSAPASFPPQTN</sequence>
<dbReference type="AlphaFoldDB" id="A0A8S8ZGJ0"/>
<dbReference type="InterPro" id="IPR021346">
    <property type="entry name" value="Tma16"/>
</dbReference>
<evidence type="ECO:0000256" key="1">
    <source>
        <dbReference type="ARBA" id="ARBA00034127"/>
    </source>
</evidence>
<evidence type="ECO:0008006" key="5">
    <source>
        <dbReference type="Google" id="ProtNLM"/>
    </source>
</evidence>
<dbReference type="OMA" id="FWMPDLS"/>
<dbReference type="VEuPathDB" id="FungiDB:SMAC_06426"/>
<protein>
    <recommendedName>
        <fullName evidence="5">Translation machinery-associated protein 16</fullName>
    </recommendedName>
</protein>
<dbReference type="InterPro" id="IPR038356">
    <property type="entry name" value="Tma16_sf"/>
</dbReference>